<dbReference type="EMBL" id="JBBWWR010000008">
    <property type="protein sequence ID" value="KAK8962445.1"/>
    <property type="molecule type" value="Genomic_DNA"/>
</dbReference>
<reference evidence="1 2" key="1">
    <citation type="journal article" date="2022" name="Nat. Plants">
        <title>Genomes of leafy and leafless Platanthera orchids illuminate the evolution of mycoheterotrophy.</title>
        <authorList>
            <person name="Li M.H."/>
            <person name="Liu K.W."/>
            <person name="Li Z."/>
            <person name="Lu H.C."/>
            <person name="Ye Q.L."/>
            <person name="Zhang D."/>
            <person name="Wang J.Y."/>
            <person name="Li Y.F."/>
            <person name="Zhong Z.M."/>
            <person name="Liu X."/>
            <person name="Yu X."/>
            <person name="Liu D.K."/>
            <person name="Tu X.D."/>
            <person name="Liu B."/>
            <person name="Hao Y."/>
            <person name="Liao X.Y."/>
            <person name="Jiang Y.T."/>
            <person name="Sun W.H."/>
            <person name="Chen J."/>
            <person name="Chen Y.Q."/>
            <person name="Ai Y."/>
            <person name="Zhai J.W."/>
            <person name="Wu S.S."/>
            <person name="Zhou Z."/>
            <person name="Hsiao Y.Y."/>
            <person name="Wu W.L."/>
            <person name="Chen Y.Y."/>
            <person name="Lin Y.F."/>
            <person name="Hsu J.L."/>
            <person name="Li C.Y."/>
            <person name="Wang Z.W."/>
            <person name="Zhao X."/>
            <person name="Zhong W.Y."/>
            <person name="Ma X.K."/>
            <person name="Ma L."/>
            <person name="Huang J."/>
            <person name="Chen G.Z."/>
            <person name="Huang M.Z."/>
            <person name="Huang L."/>
            <person name="Peng D.H."/>
            <person name="Luo Y.B."/>
            <person name="Zou S.Q."/>
            <person name="Chen S.P."/>
            <person name="Lan S."/>
            <person name="Tsai W.C."/>
            <person name="Van de Peer Y."/>
            <person name="Liu Z.J."/>
        </authorList>
    </citation>
    <scope>NUCLEOTIDE SEQUENCE [LARGE SCALE GENOMIC DNA]</scope>
    <source>
        <strain evidence="1">Lor288</strain>
    </source>
</reference>
<gene>
    <name evidence="1" type="ORF">KSP40_PGU015460</name>
</gene>
<evidence type="ECO:0000313" key="2">
    <source>
        <dbReference type="Proteomes" id="UP001412067"/>
    </source>
</evidence>
<name>A0ABR2MES5_9ASPA</name>
<keyword evidence="2" id="KW-1185">Reference proteome</keyword>
<sequence length="194" mass="22339">MKEQRLRLAQEALDFVLGNLFSPVKRLRPHEPDLNLGRVHAVLQDRQSSFLEDWNELLLAKETTSRHWRSIRELDTTNLLLLYINTRRPLRRRPALEAFRGAPRKLPPPSRKSPSPPVIVEALSGCSRIPLRRWLKPSRLVLLPFFVGTSSFIHGIRRARSPNRQFRLFCGSHSNSMLADGLIIDFGIVLMCFA</sequence>
<comment type="caution">
    <text evidence="1">The sequence shown here is derived from an EMBL/GenBank/DDBJ whole genome shotgun (WGS) entry which is preliminary data.</text>
</comment>
<dbReference type="Proteomes" id="UP001412067">
    <property type="component" value="Unassembled WGS sequence"/>
</dbReference>
<organism evidence="1 2">
    <name type="scientific">Platanthera guangdongensis</name>
    <dbReference type="NCBI Taxonomy" id="2320717"/>
    <lineage>
        <taxon>Eukaryota</taxon>
        <taxon>Viridiplantae</taxon>
        <taxon>Streptophyta</taxon>
        <taxon>Embryophyta</taxon>
        <taxon>Tracheophyta</taxon>
        <taxon>Spermatophyta</taxon>
        <taxon>Magnoliopsida</taxon>
        <taxon>Liliopsida</taxon>
        <taxon>Asparagales</taxon>
        <taxon>Orchidaceae</taxon>
        <taxon>Orchidoideae</taxon>
        <taxon>Orchideae</taxon>
        <taxon>Orchidinae</taxon>
        <taxon>Platanthera</taxon>
    </lineage>
</organism>
<proteinExistence type="predicted"/>
<accession>A0ABR2MES5</accession>
<evidence type="ECO:0000313" key="1">
    <source>
        <dbReference type="EMBL" id="KAK8962445.1"/>
    </source>
</evidence>
<protein>
    <submittedName>
        <fullName evidence="1">Uncharacterized protein</fullName>
    </submittedName>
</protein>